<keyword evidence="1" id="KW-0472">Membrane</keyword>
<dbReference type="RefSeq" id="WP_081269762.1">
    <property type="nucleotide sequence ID" value="NZ_LVHG01000061.1"/>
</dbReference>
<feature type="transmembrane region" description="Helical" evidence="1">
    <location>
        <begin position="453"/>
        <end position="472"/>
    </location>
</feature>
<dbReference type="GO" id="GO:0005886">
    <property type="term" value="C:plasma membrane"/>
    <property type="evidence" value="ECO:0007669"/>
    <property type="project" value="TreeGrafter"/>
</dbReference>
<dbReference type="PIRSF" id="PIRSF004548">
    <property type="entry name" value="CreD"/>
    <property type="match status" value="1"/>
</dbReference>
<reference evidence="2 3" key="1">
    <citation type="submission" date="2016-03" db="EMBL/GenBank/DDBJ databases">
        <title>Genome sequence of Variovorax paradoxus KB5.</title>
        <authorList>
            <person name="Jeong H."/>
            <person name="Hong C.E."/>
            <person name="Jo S.H."/>
            <person name="Park J.M."/>
        </authorList>
    </citation>
    <scope>NUCLEOTIDE SEQUENCE [LARGE SCALE GENOMIC DNA]</scope>
    <source>
        <strain evidence="2 3">KB5</strain>
    </source>
</reference>
<name>A0AA91I9G6_VARPD</name>
<accession>A0AA91I9G6</accession>
<dbReference type="PANTHER" id="PTHR30092:SF0">
    <property type="entry name" value="INNER MEMBRANE PROTEIN CRED"/>
    <property type="match status" value="1"/>
</dbReference>
<protein>
    <recommendedName>
        <fullName evidence="4">Cell envelope integrity protein CreD</fullName>
    </recommendedName>
</protein>
<dbReference type="Proteomes" id="UP000077852">
    <property type="component" value="Unassembled WGS sequence"/>
</dbReference>
<sequence length="488" mass="52571">MLQLLKALQSSMLVKVAGLFFLLLLLCIPLAEIDSINRERGESQREAGRELAATYAGRQTVVGPLLLVPYVERWMEPLRNAQGKVIGQEPRSKEMAHVVFPDKLHIEGTMAPQERYRGIFKIPFYTLNATLGGGFAAFDPKAVSHSEADSKIEFKAPFIAFNVSDLRGLDGSPTVVMGGEALRFRQRVPGLADDAWFADGIHAPVTGAALAAWQAGTPVAFEMKIGLVGQDTLAIAPIAEETTAHLTSPWAHPSFGGRFLAAERSVTPQGFDAHWRVSSLVTSAREQVRSGLSGRGGPADGNTADVAGANATAAGMNMPRRNIGPLQTFDVSLAQPINVYSMSTRAGKYGALFIGMVLMAAFMFELFRKLRLHPVQYGLVGLSIALFFLLLLALSEKFAFWMAYAGAAAASVVLLAVYFSAVLAGWRRGLSFGAFVALLYGALYGLLASESNALLLGALLIFGMLAALMLVTRKVDWYALSRRANDTP</sequence>
<evidence type="ECO:0000313" key="2">
    <source>
        <dbReference type="EMBL" id="OAK60538.1"/>
    </source>
</evidence>
<keyword evidence="1" id="KW-1133">Transmembrane helix</keyword>
<keyword evidence="1" id="KW-0812">Transmembrane</keyword>
<dbReference type="Pfam" id="PF06123">
    <property type="entry name" value="CreD"/>
    <property type="match status" value="1"/>
</dbReference>
<proteinExistence type="predicted"/>
<evidence type="ECO:0000313" key="3">
    <source>
        <dbReference type="Proteomes" id="UP000077852"/>
    </source>
</evidence>
<feature type="transmembrane region" description="Helical" evidence="1">
    <location>
        <begin position="374"/>
        <end position="395"/>
    </location>
</feature>
<dbReference type="PANTHER" id="PTHR30092">
    <property type="entry name" value="INNER MEMBRANE PROTEIN CRED"/>
    <property type="match status" value="1"/>
</dbReference>
<feature type="transmembrane region" description="Helical" evidence="1">
    <location>
        <begin position="401"/>
        <end position="423"/>
    </location>
</feature>
<dbReference type="NCBIfam" id="NF008712">
    <property type="entry name" value="PRK11715.1-1"/>
    <property type="match status" value="1"/>
</dbReference>
<feature type="transmembrane region" description="Helical" evidence="1">
    <location>
        <begin position="349"/>
        <end position="367"/>
    </location>
</feature>
<feature type="transmembrane region" description="Helical" evidence="1">
    <location>
        <begin position="430"/>
        <end position="447"/>
    </location>
</feature>
<comment type="caution">
    <text evidence="2">The sequence shown here is derived from an EMBL/GenBank/DDBJ whole genome shotgun (WGS) entry which is preliminary data.</text>
</comment>
<gene>
    <name evidence="2" type="ORF">A3K87_23715</name>
</gene>
<dbReference type="InterPro" id="IPR010364">
    <property type="entry name" value="Uncharacterised_IM_CreD"/>
</dbReference>
<evidence type="ECO:0000256" key="1">
    <source>
        <dbReference type="SAM" id="Phobius"/>
    </source>
</evidence>
<dbReference type="EMBL" id="LVHG01000061">
    <property type="protein sequence ID" value="OAK60538.1"/>
    <property type="molecule type" value="Genomic_DNA"/>
</dbReference>
<evidence type="ECO:0008006" key="4">
    <source>
        <dbReference type="Google" id="ProtNLM"/>
    </source>
</evidence>
<dbReference type="AlphaFoldDB" id="A0AA91I9G6"/>
<organism evidence="2 3">
    <name type="scientific">Variovorax paradoxus</name>
    <dbReference type="NCBI Taxonomy" id="34073"/>
    <lineage>
        <taxon>Bacteria</taxon>
        <taxon>Pseudomonadati</taxon>
        <taxon>Pseudomonadota</taxon>
        <taxon>Betaproteobacteria</taxon>
        <taxon>Burkholderiales</taxon>
        <taxon>Comamonadaceae</taxon>
        <taxon>Variovorax</taxon>
    </lineage>
</organism>